<evidence type="ECO:0000256" key="4">
    <source>
        <dbReference type="ARBA" id="ARBA00023187"/>
    </source>
</evidence>
<dbReference type="InterPro" id="IPR036047">
    <property type="entry name" value="F-box-like_dom_sf"/>
</dbReference>
<keyword evidence="3" id="KW-0507">mRNA processing</keyword>
<keyword evidence="5" id="KW-0539">Nucleus</keyword>
<evidence type="ECO:0000313" key="8">
    <source>
        <dbReference type="Proteomes" id="UP001054821"/>
    </source>
</evidence>
<dbReference type="Pfam" id="PF17098">
    <property type="entry name" value="Wtap"/>
    <property type="match status" value="1"/>
</dbReference>
<dbReference type="GO" id="GO:0000381">
    <property type="term" value="P:regulation of alternative mRNA splicing, via spliceosome"/>
    <property type="evidence" value="ECO:0007669"/>
    <property type="project" value="InterPro"/>
</dbReference>
<dbReference type="PANTHER" id="PTHR44259">
    <property type="entry name" value="OS07G0183000 PROTEIN-RELATED"/>
    <property type="match status" value="1"/>
</dbReference>
<dbReference type="GO" id="GO:0005634">
    <property type="term" value="C:nucleus"/>
    <property type="evidence" value="ECO:0007669"/>
    <property type="project" value="UniProtKB-SubCell"/>
</dbReference>
<dbReference type="InterPro" id="IPR033757">
    <property type="entry name" value="WTAP"/>
</dbReference>
<dbReference type="GO" id="GO:0006397">
    <property type="term" value="P:mRNA processing"/>
    <property type="evidence" value="ECO:0007669"/>
    <property type="project" value="UniProtKB-KW"/>
</dbReference>
<reference evidence="7 8" key="1">
    <citation type="journal article" date="2022" name="G3 (Bethesda)">
        <title>Whole-genome sequence and methylome profiling of the almond [Prunus dulcis (Mill.) D.A. Webb] cultivar 'Nonpareil'.</title>
        <authorList>
            <person name="D'Amico-Willman K.M."/>
            <person name="Ouma W.Z."/>
            <person name="Meulia T."/>
            <person name="Sideli G.M."/>
            <person name="Gradziel T.M."/>
            <person name="Fresnedo-Ramirez J."/>
        </authorList>
    </citation>
    <scope>NUCLEOTIDE SEQUENCE [LARGE SCALE GENOMIC DNA]</scope>
    <source>
        <strain evidence="7">Clone GOH B32 T37-40</strain>
    </source>
</reference>
<comment type="subcellular location">
    <subcellularLocation>
        <location evidence="1">Nucleus</location>
    </subcellularLocation>
</comment>
<dbReference type="Proteomes" id="UP001054821">
    <property type="component" value="Chromosome 5"/>
</dbReference>
<evidence type="ECO:0000256" key="5">
    <source>
        <dbReference type="ARBA" id="ARBA00023242"/>
    </source>
</evidence>
<sequence length="545" mass="62226">MYPNNKKRRFGVMYPNNKKRRCGNMVAGVAFKYSCSGYISSPEWASLPLLPVFCILDNLFEPIDHVSFAAVCTQWRSLAKDYNQATQRWRHNNLLPMLLIPSEYECQGDGGKNSRLLTKTNHRKALYSIAEGKIYNNIGLEVPFKKRSCGSSHGWFATIESVTDQGPIIALRDPFRNPASPILLPLLDVIPKKRDKYFHEFNVRKVIFSADPALNPDNYVVVALLRKANHLVGIYDEFAFIHMKRGRSQKRWTWIKPPLPVTDVLSYQTQVHLLGHQGEIWSLDVSPYSPGIRRLKLLTHRDAGFHRYKATRYLVESTKGDLMHIERVCKQTQGAYKNVMTESFRAYKVVFDDKDGSVLQHVEVKSIGDDAFFIGDNHSVSVLASNFHGCQSNSIYYTHDFSSSSFDYGDHIQYDTLYDDMPCRDMGNSKVEETAPGVATGMILSLHETLQNCKDTLATCQSLKNSEESLKEQRKQRERKLLSFTPTSKMGKQLMAKCRTRQEENEEIGKEASEGKMQELSMKLALQKSLNAELRSQFEGRGYIN</sequence>
<dbReference type="GO" id="GO:0008380">
    <property type="term" value="P:RNA splicing"/>
    <property type="evidence" value="ECO:0007669"/>
    <property type="project" value="UniProtKB-KW"/>
</dbReference>
<evidence type="ECO:0000259" key="6">
    <source>
        <dbReference type="Pfam" id="PF03478"/>
    </source>
</evidence>
<evidence type="ECO:0000256" key="2">
    <source>
        <dbReference type="ARBA" id="ARBA00010313"/>
    </source>
</evidence>
<evidence type="ECO:0000256" key="1">
    <source>
        <dbReference type="ARBA" id="ARBA00004123"/>
    </source>
</evidence>
<evidence type="ECO:0000313" key="7">
    <source>
        <dbReference type="EMBL" id="KAI5329761.1"/>
    </source>
</evidence>
<dbReference type="AlphaFoldDB" id="A0AAD4VTL0"/>
<accession>A0AAD4VTL0</accession>
<protein>
    <recommendedName>
        <fullName evidence="6">KIB1-4 beta-propeller domain-containing protein</fullName>
    </recommendedName>
</protein>
<dbReference type="PANTHER" id="PTHR44259:SF93">
    <property type="entry name" value="PROTEIN, PUTATIVE (DUF295)-RELATED"/>
    <property type="match status" value="1"/>
</dbReference>
<keyword evidence="8" id="KW-1185">Reference proteome</keyword>
<dbReference type="EMBL" id="JAJFAZ020000005">
    <property type="protein sequence ID" value="KAI5329761.1"/>
    <property type="molecule type" value="Genomic_DNA"/>
</dbReference>
<dbReference type="SUPFAM" id="SSF81383">
    <property type="entry name" value="F-box domain"/>
    <property type="match status" value="1"/>
</dbReference>
<feature type="domain" description="KIB1-4 beta-propeller" evidence="6">
    <location>
        <begin position="126"/>
        <end position="407"/>
    </location>
</feature>
<keyword evidence="4" id="KW-0508">mRNA splicing</keyword>
<dbReference type="Pfam" id="PF03478">
    <property type="entry name" value="Beta-prop_KIB1-4"/>
    <property type="match status" value="1"/>
</dbReference>
<proteinExistence type="inferred from homology"/>
<evidence type="ECO:0000256" key="3">
    <source>
        <dbReference type="ARBA" id="ARBA00022664"/>
    </source>
</evidence>
<comment type="similarity">
    <text evidence="2">Belongs to the fl(2)d family.</text>
</comment>
<gene>
    <name evidence="7" type="ORF">L3X38_029158</name>
</gene>
<name>A0AAD4VTL0_PRUDU</name>
<organism evidence="7 8">
    <name type="scientific">Prunus dulcis</name>
    <name type="common">Almond</name>
    <name type="synonym">Amygdalus dulcis</name>
    <dbReference type="NCBI Taxonomy" id="3755"/>
    <lineage>
        <taxon>Eukaryota</taxon>
        <taxon>Viridiplantae</taxon>
        <taxon>Streptophyta</taxon>
        <taxon>Embryophyta</taxon>
        <taxon>Tracheophyta</taxon>
        <taxon>Spermatophyta</taxon>
        <taxon>Magnoliopsida</taxon>
        <taxon>eudicotyledons</taxon>
        <taxon>Gunneridae</taxon>
        <taxon>Pentapetalae</taxon>
        <taxon>rosids</taxon>
        <taxon>fabids</taxon>
        <taxon>Rosales</taxon>
        <taxon>Rosaceae</taxon>
        <taxon>Amygdaloideae</taxon>
        <taxon>Amygdaleae</taxon>
        <taxon>Prunus</taxon>
    </lineage>
</organism>
<dbReference type="GO" id="GO:0016556">
    <property type="term" value="P:mRNA modification"/>
    <property type="evidence" value="ECO:0007669"/>
    <property type="project" value="InterPro"/>
</dbReference>
<comment type="caution">
    <text evidence="7">The sequence shown here is derived from an EMBL/GenBank/DDBJ whole genome shotgun (WGS) entry which is preliminary data.</text>
</comment>
<dbReference type="InterPro" id="IPR050942">
    <property type="entry name" value="F-box_BR-signaling"/>
</dbReference>
<dbReference type="InterPro" id="IPR005174">
    <property type="entry name" value="KIB1-4_b-propeller"/>
</dbReference>